<accession>M0M604</accession>
<name>M0M604_9EURY</name>
<protein>
    <submittedName>
        <fullName evidence="2">Uncharacterized protein</fullName>
    </submittedName>
</protein>
<gene>
    <name evidence="2" type="ORF">C446_06200</name>
</gene>
<dbReference type="EMBL" id="AOMA01000067">
    <property type="protein sequence ID" value="EMA41126.1"/>
    <property type="molecule type" value="Genomic_DNA"/>
</dbReference>
<organism evidence="2 3">
    <name type="scientific">Halobiforma nitratireducens JCM 10879</name>
    <dbReference type="NCBI Taxonomy" id="1227454"/>
    <lineage>
        <taxon>Archaea</taxon>
        <taxon>Methanobacteriati</taxon>
        <taxon>Methanobacteriota</taxon>
        <taxon>Stenosarchaea group</taxon>
        <taxon>Halobacteria</taxon>
        <taxon>Halobacteriales</taxon>
        <taxon>Natrialbaceae</taxon>
        <taxon>Halobiforma</taxon>
    </lineage>
</organism>
<proteinExistence type="predicted"/>
<sequence length="123" mass="13931">MTVEQDRSVHTAGQNHAHTDRTRDAVEFRDGRRDAIGCVLTVVQSYQSTLNRKLAETGDPVHEQLLSWWMSESHSESRLAAQLERLSPPSSGHEKERPRYRTQRTRIEIAGQSAIGPLESRSP</sequence>
<evidence type="ECO:0000313" key="2">
    <source>
        <dbReference type="EMBL" id="EMA41126.1"/>
    </source>
</evidence>
<keyword evidence="3" id="KW-1185">Reference proteome</keyword>
<feature type="region of interest" description="Disordered" evidence="1">
    <location>
        <begin position="80"/>
        <end position="123"/>
    </location>
</feature>
<dbReference type="AlphaFoldDB" id="M0M604"/>
<comment type="caution">
    <text evidence="2">The sequence shown here is derived from an EMBL/GenBank/DDBJ whole genome shotgun (WGS) entry which is preliminary data.</text>
</comment>
<feature type="region of interest" description="Disordered" evidence="1">
    <location>
        <begin position="1"/>
        <end position="26"/>
    </location>
</feature>
<reference evidence="2 3" key="1">
    <citation type="journal article" date="2014" name="PLoS Genet.">
        <title>Phylogenetically driven sequencing of extremely halophilic archaea reveals strategies for static and dynamic osmo-response.</title>
        <authorList>
            <person name="Becker E.A."/>
            <person name="Seitzer P.M."/>
            <person name="Tritt A."/>
            <person name="Larsen D."/>
            <person name="Krusor M."/>
            <person name="Yao A.I."/>
            <person name="Wu D."/>
            <person name="Madern D."/>
            <person name="Eisen J.A."/>
            <person name="Darling A.E."/>
            <person name="Facciotti M.T."/>
        </authorList>
    </citation>
    <scope>NUCLEOTIDE SEQUENCE [LARGE SCALE GENOMIC DNA]</scope>
    <source>
        <strain evidence="2 3">JCM 10879</strain>
    </source>
</reference>
<evidence type="ECO:0000313" key="3">
    <source>
        <dbReference type="Proteomes" id="UP000011607"/>
    </source>
</evidence>
<feature type="compositionally biased region" description="Basic and acidic residues" evidence="1">
    <location>
        <begin position="17"/>
        <end position="26"/>
    </location>
</feature>
<evidence type="ECO:0000256" key="1">
    <source>
        <dbReference type="SAM" id="MobiDB-lite"/>
    </source>
</evidence>
<dbReference type="Proteomes" id="UP000011607">
    <property type="component" value="Unassembled WGS sequence"/>
</dbReference>